<accession>A0A2P5FCG0</accession>
<evidence type="ECO:0000313" key="2">
    <source>
        <dbReference type="EMBL" id="PON95474.1"/>
    </source>
</evidence>
<feature type="region of interest" description="Disordered" evidence="1">
    <location>
        <begin position="45"/>
        <end position="94"/>
    </location>
</feature>
<name>A0A2P5FCG0_TREOI</name>
<evidence type="ECO:0000313" key="3">
    <source>
        <dbReference type="Proteomes" id="UP000237000"/>
    </source>
</evidence>
<dbReference type="InParanoid" id="A0A2P5FCG0"/>
<proteinExistence type="predicted"/>
<feature type="region of interest" description="Disordered" evidence="1">
    <location>
        <begin position="1"/>
        <end position="23"/>
    </location>
</feature>
<comment type="caution">
    <text evidence="2">The sequence shown here is derived from an EMBL/GenBank/DDBJ whole genome shotgun (WGS) entry which is preliminary data.</text>
</comment>
<gene>
    <name evidence="2" type="ORF">TorRG33x02_086200</name>
</gene>
<sequence>MSRSSERQGVVQASANDSQKKKRDFQFSEYWENRFWMKHWDKPCESERDPAAATSGPRPRETRASSNEPMGESEGERLIEGDGGEQLRAFDNGGREAGVCERRLGTKISSGMKPPKWLLRGGRQWLPLLHEMNQKNLEKKIRE</sequence>
<reference evidence="3" key="1">
    <citation type="submission" date="2016-06" db="EMBL/GenBank/DDBJ databases">
        <title>Parallel loss of symbiosis genes in relatives of nitrogen-fixing non-legume Parasponia.</title>
        <authorList>
            <person name="Van Velzen R."/>
            <person name="Holmer R."/>
            <person name="Bu F."/>
            <person name="Rutten L."/>
            <person name="Van Zeijl A."/>
            <person name="Liu W."/>
            <person name="Santuari L."/>
            <person name="Cao Q."/>
            <person name="Sharma T."/>
            <person name="Shen D."/>
            <person name="Roswanjaya Y."/>
            <person name="Wardhani T."/>
            <person name="Kalhor M.S."/>
            <person name="Jansen J."/>
            <person name="Van den Hoogen J."/>
            <person name="Gungor B."/>
            <person name="Hartog M."/>
            <person name="Hontelez J."/>
            <person name="Verver J."/>
            <person name="Yang W.-C."/>
            <person name="Schijlen E."/>
            <person name="Repin R."/>
            <person name="Schilthuizen M."/>
            <person name="Schranz E."/>
            <person name="Heidstra R."/>
            <person name="Miyata K."/>
            <person name="Fedorova E."/>
            <person name="Kohlen W."/>
            <person name="Bisseling T."/>
            <person name="Smit S."/>
            <person name="Geurts R."/>
        </authorList>
    </citation>
    <scope>NUCLEOTIDE SEQUENCE [LARGE SCALE GENOMIC DNA]</scope>
    <source>
        <strain evidence="3">cv. RG33-2</strain>
    </source>
</reference>
<evidence type="ECO:0000256" key="1">
    <source>
        <dbReference type="SAM" id="MobiDB-lite"/>
    </source>
</evidence>
<dbReference type="Proteomes" id="UP000237000">
    <property type="component" value="Unassembled WGS sequence"/>
</dbReference>
<dbReference type="EMBL" id="JXTC01000044">
    <property type="protein sequence ID" value="PON95474.1"/>
    <property type="molecule type" value="Genomic_DNA"/>
</dbReference>
<organism evidence="2 3">
    <name type="scientific">Trema orientale</name>
    <name type="common">Charcoal tree</name>
    <name type="synonym">Celtis orientalis</name>
    <dbReference type="NCBI Taxonomy" id="63057"/>
    <lineage>
        <taxon>Eukaryota</taxon>
        <taxon>Viridiplantae</taxon>
        <taxon>Streptophyta</taxon>
        <taxon>Embryophyta</taxon>
        <taxon>Tracheophyta</taxon>
        <taxon>Spermatophyta</taxon>
        <taxon>Magnoliopsida</taxon>
        <taxon>eudicotyledons</taxon>
        <taxon>Gunneridae</taxon>
        <taxon>Pentapetalae</taxon>
        <taxon>rosids</taxon>
        <taxon>fabids</taxon>
        <taxon>Rosales</taxon>
        <taxon>Cannabaceae</taxon>
        <taxon>Trema</taxon>
    </lineage>
</organism>
<dbReference type="AlphaFoldDB" id="A0A2P5FCG0"/>
<keyword evidence="3" id="KW-1185">Reference proteome</keyword>
<protein>
    <submittedName>
        <fullName evidence="2">Uncharacterized protein</fullName>
    </submittedName>
</protein>